<dbReference type="InterPro" id="IPR019103">
    <property type="entry name" value="Peptidase_aspartic_DDI1-type"/>
</dbReference>
<evidence type="ECO:0000256" key="2">
    <source>
        <dbReference type="ARBA" id="ARBA00009136"/>
    </source>
</evidence>
<name>A0A1J4MRB8_9CRYT</name>
<dbReference type="CDD" id="cd05479">
    <property type="entry name" value="RP_DDI"/>
    <property type="match status" value="1"/>
</dbReference>
<keyword evidence="5" id="KW-0064">Aspartyl protease</keyword>
<dbReference type="SMART" id="SM00165">
    <property type="entry name" value="UBA"/>
    <property type="match status" value="1"/>
</dbReference>
<dbReference type="InterPro" id="IPR000626">
    <property type="entry name" value="Ubiquitin-like_dom"/>
</dbReference>
<accession>A0A1J4MRB8</accession>
<keyword evidence="3" id="KW-0963">Cytoplasm</keyword>
<dbReference type="PROSITE" id="PS50053">
    <property type="entry name" value="UBIQUITIN_2"/>
    <property type="match status" value="1"/>
</dbReference>
<organism evidence="9 10">
    <name type="scientific">Cryptosporidium andersoni</name>
    <dbReference type="NCBI Taxonomy" id="117008"/>
    <lineage>
        <taxon>Eukaryota</taxon>
        <taxon>Sar</taxon>
        <taxon>Alveolata</taxon>
        <taxon>Apicomplexa</taxon>
        <taxon>Conoidasida</taxon>
        <taxon>Coccidia</taxon>
        <taxon>Eucoccidiorida</taxon>
        <taxon>Eimeriorina</taxon>
        <taxon>Cryptosporidiidae</taxon>
        <taxon>Cryptosporidium</taxon>
    </lineage>
</organism>
<proteinExistence type="inferred from homology"/>
<dbReference type="SUPFAM" id="SSF54236">
    <property type="entry name" value="Ubiquitin-like"/>
    <property type="match status" value="1"/>
</dbReference>
<dbReference type="Proteomes" id="UP000186804">
    <property type="component" value="Unassembled WGS sequence"/>
</dbReference>
<evidence type="ECO:0000313" key="10">
    <source>
        <dbReference type="Proteomes" id="UP000186804"/>
    </source>
</evidence>
<dbReference type="CDD" id="cd14291">
    <property type="entry name" value="UBA1_NUB1_like"/>
    <property type="match status" value="1"/>
</dbReference>
<evidence type="ECO:0000256" key="3">
    <source>
        <dbReference type="ARBA" id="ARBA00022490"/>
    </source>
</evidence>
<keyword evidence="6" id="KW-0378">Hydrolase</keyword>
<dbReference type="GO" id="GO:0004190">
    <property type="term" value="F:aspartic-type endopeptidase activity"/>
    <property type="evidence" value="ECO:0007669"/>
    <property type="project" value="UniProtKB-KW"/>
</dbReference>
<dbReference type="SMART" id="SM00213">
    <property type="entry name" value="UBQ"/>
    <property type="match status" value="1"/>
</dbReference>
<keyword evidence="10" id="KW-1185">Reference proteome</keyword>
<dbReference type="Gene3D" id="3.10.20.90">
    <property type="entry name" value="Phosphatidylinositol 3-kinase Catalytic Subunit, Chain A, domain 1"/>
    <property type="match status" value="1"/>
</dbReference>
<dbReference type="EMBL" id="LRBS01000057">
    <property type="protein sequence ID" value="OII76607.1"/>
    <property type="molecule type" value="Genomic_DNA"/>
</dbReference>
<dbReference type="GeneID" id="92364315"/>
<dbReference type="InterPro" id="IPR015940">
    <property type="entry name" value="UBA"/>
</dbReference>
<evidence type="ECO:0000313" key="9">
    <source>
        <dbReference type="EMBL" id="OII76607.1"/>
    </source>
</evidence>
<dbReference type="VEuPathDB" id="CryptoDB:cand_001300"/>
<dbReference type="Pfam" id="PF09668">
    <property type="entry name" value="Asp_protease"/>
    <property type="match status" value="1"/>
</dbReference>
<comment type="similarity">
    <text evidence="2">Belongs to the DDI1 family.</text>
</comment>
<dbReference type="PANTHER" id="PTHR15397:SF3">
    <property type="entry name" value="DNA DAMAGE INDUCIBLE 1 HOMOLOG 2"/>
    <property type="match status" value="1"/>
</dbReference>
<dbReference type="Pfam" id="PF00627">
    <property type="entry name" value="UBA"/>
    <property type="match status" value="1"/>
</dbReference>
<dbReference type="GO" id="GO:0006508">
    <property type="term" value="P:proteolysis"/>
    <property type="evidence" value="ECO:0007669"/>
    <property type="project" value="UniProtKB-KW"/>
</dbReference>
<dbReference type="PROSITE" id="PS50030">
    <property type="entry name" value="UBA"/>
    <property type="match status" value="1"/>
</dbReference>
<feature type="domain" description="UBA" evidence="7">
    <location>
        <begin position="337"/>
        <end position="377"/>
    </location>
</feature>
<dbReference type="InterPro" id="IPR029071">
    <property type="entry name" value="Ubiquitin-like_domsf"/>
</dbReference>
<dbReference type="CDD" id="cd01796">
    <property type="entry name" value="Ubl_Ddi1_like"/>
    <property type="match status" value="1"/>
</dbReference>
<evidence type="ECO:0000256" key="1">
    <source>
        <dbReference type="ARBA" id="ARBA00004496"/>
    </source>
</evidence>
<reference evidence="9 10" key="1">
    <citation type="submission" date="2016-10" db="EMBL/GenBank/DDBJ databases">
        <title>Reductive evolution of mitochondrial metabolism and differential evolution of invasion-related proteins in Cryptosporidium.</title>
        <authorList>
            <person name="Liu S."/>
            <person name="Roellig D.M."/>
            <person name="Guo Y."/>
            <person name="Li N."/>
            <person name="Frace M.A."/>
            <person name="Tang K."/>
            <person name="Zhang L."/>
            <person name="Feng Y."/>
            <person name="Xiao L."/>
        </authorList>
    </citation>
    <scope>NUCLEOTIDE SEQUENCE [LARGE SCALE GENOMIC DNA]</scope>
    <source>
        <strain evidence="9">30847</strain>
    </source>
</reference>
<protein>
    <submittedName>
        <fullName evidence="9">UBA TS-N domain-containing protein</fullName>
    </submittedName>
</protein>
<feature type="domain" description="Ubiquitin-like" evidence="8">
    <location>
        <begin position="1"/>
        <end position="71"/>
    </location>
</feature>
<comment type="caution">
    <text evidence="9">The sequence shown here is derived from an EMBL/GenBank/DDBJ whole genome shotgun (WGS) entry which is preliminary data.</text>
</comment>
<dbReference type="AlphaFoldDB" id="A0A1J4MRB8"/>
<evidence type="ECO:0000259" key="8">
    <source>
        <dbReference type="PROSITE" id="PS50053"/>
    </source>
</evidence>
<dbReference type="InterPro" id="IPR033882">
    <property type="entry name" value="DDI1_N"/>
</dbReference>
<evidence type="ECO:0000256" key="4">
    <source>
        <dbReference type="ARBA" id="ARBA00022670"/>
    </source>
</evidence>
<dbReference type="InterPro" id="IPR009060">
    <property type="entry name" value="UBA-like_sf"/>
</dbReference>
<dbReference type="PANTHER" id="PTHR15397">
    <property type="entry name" value="SODIUM-GLUCOSE COTRANSPORTER REGULATORY PROTEIN -RELATED"/>
    <property type="match status" value="1"/>
</dbReference>
<dbReference type="InterPro" id="IPR021109">
    <property type="entry name" value="Peptidase_aspartic_dom_sf"/>
</dbReference>
<dbReference type="RefSeq" id="XP_067068453.1">
    <property type="nucleotide sequence ID" value="XM_067210378.1"/>
</dbReference>
<dbReference type="GO" id="GO:0005737">
    <property type="term" value="C:cytoplasm"/>
    <property type="evidence" value="ECO:0007669"/>
    <property type="project" value="UniProtKB-SubCell"/>
</dbReference>
<dbReference type="OrthoDB" id="1047367at2759"/>
<dbReference type="SUPFAM" id="SSF46934">
    <property type="entry name" value="UBA-like"/>
    <property type="match status" value="1"/>
</dbReference>
<comment type="subcellular location">
    <subcellularLocation>
        <location evidence="1">Cytoplasm</location>
    </subcellularLocation>
</comment>
<evidence type="ECO:0000256" key="5">
    <source>
        <dbReference type="ARBA" id="ARBA00022750"/>
    </source>
</evidence>
<keyword evidence="4" id="KW-0645">Protease</keyword>
<evidence type="ECO:0000256" key="6">
    <source>
        <dbReference type="ARBA" id="ARBA00022801"/>
    </source>
</evidence>
<dbReference type="Gene3D" id="1.10.8.10">
    <property type="entry name" value="DNA helicase RuvA subunit, C-terminal domain"/>
    <property type="match status" value="1"/>
</dbReference>
<evidence type="ECO:0000259" key="7">
    <source>
        <dbReference type="PROSITE" id="PS50030"/>
    </source>
</evidence>
<dbReference type="SUPFAM" id="SSF50630">
    <property type="entry name" value="Acid proteases"/>
    <property type="match status" value="1"/>
</dbReference>
<sequence>MLINILNNTSGAIVSLDLSSDTTIGILKSLVACELKISASSLQIIYNGKNLTNEQYTLENYSIESGDILVVNSTGEFLGETQNNTSQVSHETLASNLLDRARLDESIARTLINANPEFQSAIETNNTERFLILLQNEFQKRVQPLNSNSSIINTPLDPLSPEFQRLIEEEVRMRNVNETLEMAQEHLPESFAQVHMLYVNIEVNGILIKAFVDSGAQTTIMSKKCAEKCNLVRLIDNRFQGIAHGVGTSKILGKIHMAQMKVGQAFFSASFTILEGGIDFLFGLDLLRRHQCCIDLKKGILSIGSEQVPFLSESETKDIDIFSRNRLQTNIQEINSPLEDEKLQQLMSLGFSEEESKVALQECNGNANLAASKLLFKH</sequence>
<dbReference type="Gene3D" id="2.40.70.10">
    <property type="entry name" value="Acid Proteases"/>
    <property type="match status" value="1"/>
</dbReference>
<dbReference type="Pfam" id="PF00240">
    <property type="entry name" value="ubiquitin"/>
    <property type="match status" value="1"/>
</dbReference>
<gene>
    <name evidence="9" type="ORF">cand_001300</name>
</gene>